<comment type="similarity">
    <text evidence="1 4">Belongs to the bacterial ribosomal protein bL17 family.</text>
</comment>
<dbReference type="eggNOG" id="KOG3280">
    <property type="taxonomic scope" value="Eukaryota"/>
</dbReference>
<dbReference type="Pfam" id="PF01196">
    <property type="entry name" value="Ribosomal_L17"/>
    <property type="match status" value="1"/>
</dbReference>
<dbReference type="NCBIfam" id="TIGR00059">
    <property type="entry name" value="L17"/>
    <property type="match status" value="1"/>
</dbReference>
<dbReference type="RefSeq" id="XP_003056069.1">
    <property type="nucleotide sequence ID" value="XM_003056023.1"/>
</dbReference>
<dbReference type="KEGG" id="mpp:MICPUCDRAFT_8751"/>
<dbReference type="STRING" id="564608.C1MKW8"/>
<organism evidence="6">
    <name type="scientific">Micromonas pusilla (strain CCMP1545)</name>
    <name type="common">Picoplanktonic green alga</name>
    <dbReference type="NCBI Taxonomy" id="564608"/>
    <lineage>
        <taxon>Eukaryota</taxon>
        <taxon>Viridiplantae</taxon>
        <taxon>Chlorophyta</taxon>
        <taxon>Mamiellophyceae</taxon>
        <taxon>Mamiellales</taxon>
        <taxon>Mamiellaceae</taxon>
        <taxon>Micromonas</taxon>
    </lineage>
</organism>
<dbReference type="Gene3D" id="3.90.1030.10">
    <property type="entry name" value="Ribosomal protein L17"/>
    <property type="match status" value="1"/>
</dbReference>
<accession>C1MKW8</accession>
<evidence type="ECO:0000313" key="5">
    <source>
        <dbReference type="EMBL" id="EEH59445.1"/>
    </source>
</evidence>
<dbReference type="OrthoDB" id="275000at2759"/>
<evidence type="ECO:0000256" key="2">
    <source>
        <dbReference type="ARBA" id="ARBA00022980"/>
    </source>
</evidence>
<dbReference type="InterPro" id="IPR000456">
    <property type="entry name" value="Ribosomal_bL17"/>
</dbReference>
<name>C1MKW8_MICPC</name>
<sequence>NMLRTMVTQLITHERIKTTVAKAKDLRRVADRVVTLAKQGTIAGRRRARALLRTDEAEQKLFYTLAARYKDRAGGFTRVLQTDQRRSDSAKMAFIEFVDREGEMRPARPA</sequence>
<dbReference type="PROSITE" id="PS01167">
    <property type="entry name" value="RIBOSOMAL_L17"/>
    <property type="match status" value="1"/>
</dbReference>
<protein>
    <submittedName>
        <fullName evidence="5">Predicted protein</fullName>
    </submittedName>
</protein>
<dbReference type="Proteomes" id="UP000001876">
    <property type="component" value="Unassembled WGS sequence"/>
</dbReference>
<feature type="non-terminal residue" evidence="5">
    <location>
        <position position="1"/>
    </location>
</feature>
<dbReference type="OMA" id="WDRQVFR"/>
<feature type="non-terminal residue" evidence="5">
    <location>
        <position position="110"/>
    </location>
</feature>
<dbReference type="GO" id="GO:0006412">
    <property type="term" value="P:translation"/>
    <property type="evidence" value="ECO:0007669"/>
    <property type="project" value="InterPro"/>
</dbReference>
<dbReference type="GeneID" id="9681986"/>
<dbReference type="InterPro" id="IPR036373">
    <property type="entry name" value="Ribosomal_bL17_sf"/>
</dbReference>
<evidence type="ECO:0000313" key="6">
    <source>
        <dbReference type="Proteomes" id="UP000001876"/>
    </source>
</evidence>
<dbReference type="SUPFAM" id="SSF64263">
    <property type="entry name" value="Prokaryotic ribosomal protein L17"/>
    <property type="match status" value="1"/>
</dbReference>
<keyword evidence="6" id="KW-1185">Reference proteome</keyword>
<dbReference type="AlphaFoldDB" id="C1MKW8"/>
<dbReference type="PANTHER" id="PTHR14413">
    <property type="entry name" value="RIBOSOMAL PROTEIN L17"/>
    <property type="match status" value="1"/>
</dbReference>
<keyword evidence="3 4" id="KW-0687">Ribonucleoprotein</keyword>
<dbReference type="GO" id="GO:0003735">
    <property type="term" value="F:structural constituent of ribosome"/>
    <property type="evidence" value="ECO:0007669"/>
    <property type="project" value="InterPro"/>
</dbReference>
<dbReference type="EMBL" id="GG663736">
    <property type="protein sequence ID" value="EEH59445.1"/>
    <property type="molecule type" value="Genomic_DNA"/>
</dbReference>
<evidence type="ECO:0000256" key="1">
    <source>
        <dbReference type="ARBA" id="ARBA00008777"/>
    </source>
</evidence>
<reference evidence="5 6" key="1">
    <citation type="journal article" date="2009" name="Science">
        <title>Green evolution and dynamic adaptations revealed by genomes of the marine picoeukaryotes Micromonas.</title>
        <authorList>
            <person name="Worden A.Z."/>
            <person name="Lee J.H."/>
            <person name="Mock T."/>
            <person name="Rouze P."/>
            <person name="Simmons M.P."/>
            <person name="Aerts A.L."/>
            <person name="Allen A.E."/>
            <person name="Cuvelier M.L."/>
            <person name="Derelle E."/>
            <person name="Everett M.V."/>
            <person name="Foulon E."/>
            <person name="Grimwood J."/>
            <person name="Gundlach H."/>
            <person name="Henrissat B."/>
            <person name="Napoli C."/>
            <person name="McDonald S.M."/>
            <person name="Parker M.S."/>
            <person name="Rombauts S."/>
            <person name="Salamov A."/>
            <person name="Von Dassow P."/>
            <person name="Badger J.H."/>
            <person name="Coutinho P.M."/>
            <person name="Demir E."/>
            <person name="Dubchak I."/>
            <person name="Gentemann C."/>
            <person name="Eikrem W."/>
            <person name="Gready J.E."/>
            <person name="John U."/>
            <person name="Lanier W."/>
            <person name="Lindquist E.A."/>
            <person name="Lucas S."/>
            <person name="Mayer K.F."/>
            <person name="Moreau H."/>
            <person name="Not F."/>
            <person name="Otillar R."/>
            <person name="Panaud O."/>
            <person name="Pangilinan J."/>
            <person name="Paulsen I."/>
            <person name="Piegu B."/>
            <person name="Poliakov A."/>
            <person name="Robbens S."/>
            <person name="Schmutz J."/>
            <person name="Toulza E."/>
            <person name="Wyss T."/>
            <person name="Zelensky A."/>
            <person name="Zhou K."/>
            <person name="Armbrust E.V."/>
            <person name="Bhattacharya D."/>
            <person name="Goodenough U.W."/>
            <person name="Van de Peer Y."/>
            <person name="Grigoriev I.V."/>
        </authorList>
    </citation>
    <scope>NUCLEOTIDE SEQUENCE [LARGE SCALE GENOMIC DNA]</scope>
    <source>
        <strain evidence="5 6">CCMP1545</strain>
    </source>
</reference>
<dbReference type="PANTHER" id="PTHR14413:SF16">
    <property type="entry name" value="LARGE RIBOSOMAL SUBUNIT PROTEIN BL17M"/>
    <property type="match status" value="1"/>
</dbReference>
<evidence type="ECO:0000256" key="4">
    <source>
        <dbReference type="RuleBase" id="RU000660"/>
    </source>
</evidence>
<proteinExistence type="inferred from homology"/>
<dbReference type="GO" id="GO:0022625">
    <property type="term" value="C:cytosolic large ribosomal subunit"/>
    <property type="evidence" value="ECO:0007669"/>
    <property type="project" value="TreeGrafter"/>
</dbReference>
<evidence type="ECO:0000256" key="3">
    <source>
        <dbReference type="ARBA" id="ARBA00023274"/>
    </source>
</evidence>
<keyword evidence="2 4" id="KW-0689">Ribosomal protein</keyword>
<dbReference type="InterPro" id="IPR047859">
    <property type="entry name" value="Ribosomal_bL17_CS"/>
</dbReference>
<gene>
    <name evidence="5" type="ORF">MICPUCDRAFT_8751</name>
</gene>